<protein>
    <submittedName>
        <fullName evidence="1">Uncharacterized protein</fullName>
    </submittedName>
</protein>
<accession>A0A174IVP5</accession>
<reference evidence="1 2" key="1">
    <citation type="submission" date="2015-09" db="EMBL/GenBank/DDBJ databases">
        <authorList>
            <consortium name="Pathogen Informatics"/>
        </authorList>
    </citation>
    <scope>NUCLEOTIDE SEQUENCE [LARGE SCALE GENOMIC DNA]</scope>
    <source>
        <strain evidence="1 2">2789STDY5608854</strain>
    </source>
</reference>
<name>A0A174IVP5_FLAPL</name>
<evidence type="ECO:0000313" key="2">
    <source>
        <dbReference type="Proteomes" id="UP000095746"/>
    </source>
</evidence>
<sequence length="112" mass="12039">MDRLISPRPATLKASVESVSVTRRDTSFMVSRNSRSRIWREVTNLPSLPAKGESLTEKVISMVGAEIFTNSMGSTASGAQMVSPMVISPMPLMAMMLPAVASVTGTRPRPSN</sequence>
<proteinExistence type="predicted"/>
<dbReference type="EMBL" id="CYZT01000198">
    <property type="protein sequence ID" value="CUO89408.1"/>
    <property type="molecule type" value="Genomic_DNA"/>
</dbReference>
<organism evidence="1 2">
    <name type="scientific">Flavonifractor plautii</name>
    <name type="common">Fusobacterium plautii</name>
    <dbReference type="NCBI Taxonomy" id="292800"/>
    <lineage>
        <taxon>Bacteria</taxon>
        <taxon>Bacillati</taxon>
        <taxon>Bacillota</taxon>
        <taxon>Clostridia</taxon>
        <taxon>Eubacteriales</taxon>
        <taxon>Oscillospiraceae</taxon>
        <taxon>Flavonifractor</taxon>
    </lineage>
</organism>
<gene>
    <name evidence="1" type="ORF">ERS852411_02344</name>
</gene>
<dbReference type="Proteomes" id="UP000095746">
    <property type="component" value="Unassembled WGS sequence"/>
</dbReference>
<dbReference type="AlphaFoldDB" id="A0A174IVP5"/>
<evidence type="ECO:0000313" key="1">
    <source>
        <dbReference type="EMBL" id="CUO89408.1"/>
    </source>
</evidence>